<name>A0A2U3Q6F0_9BRAD</name>
<organism evidence="1 2">
    <name type="scientific">Bradyrhizobium vignae</name>
    <dbReference type="NCBI Taxonomy" id="1549949"/>
    <lineage>
        <taxon>Bacteria</taxon>
        <taxon>Pseudomonadati</taxon>
        <taxon>Pseudomonadota</taxon>
        <taxon>Alphaproteobacteria</taxon>
        <taxon>Hyphomicrobiales</taxon>
        <taxon>Nitrobacteraceae</taxon>
        <taxon>Bradyrhizobium</taxon>
    </lineage>
</organism>
<gene>
    <name evidence="1" type="ORF">BRAD3257_6048</name>
</gene>
<evidence type="ECO:0000313" key="2">
    <source>
        <dbReference type="Proteomes" id="UP000246085"/>
    </source>
</evidence>
<proteinExistence type="predicted"/>
<dbReference type="RefSeq" id="WP_160118847.1">
    <property type="nucleotide sequence ID" value="NZ_LS398110.1"/>
</dbReference>
<dbReference type="AlphaFoldDB" id="A0A2U3Q6F0"/>
<dbReference type="KEGG" id="bvz:BRAD3257_6048"/>
<dbReference type="EMBL" id="LS398110">
    <property type="protein sequence ID" value="SPP96970.1"/>
    <property type="molecule type" value="Genomic_DNA"/>
</dbReference>
<reference evidence="1 2" key="1">
    <citation type="submission" date="2018-03" db="EMBL/GenBank/DDBJ databases">
        <authorList>
            <person name="Gully D."/>
        </authorList>
    </citation>
    <scope>NUCLEOTIDE SEQUENCE [LARGE SCALE GENOMIC DNA]</scope>
    <source>
        <strain evidence="1">ORS3257</strain>
    </source>
</reference>
<evidence type="ECO:0000313" key="1">
    <source>
        <dbReference type="EMBL" id="SPP96970.1"/>
    </source>
</evidence>
<sequence length="57" mass="6345">MLEALTELDAVAWSGVELSRFENDLDALIIPYGLLWQAKASKHLRGLDRGAHQNPTI</sequence>
<accession>A0A2U3Q6F0</accession>
<dbReference type="Proteomes" id="UP000246085">
    <property type="component" value="Chromosome BRAD3257"/>
</dbReference>
<protein>
    <submittedName>
        <fullName evidence="1">Uncharacterized protein</fullName>
    </submittedName>
</protein>